<keyword evidence="3" id="KW-0648">Protein biosynthesis</keyword>
<name>E6TAV7_MYCSR</name>
<organism evidence="3 4">
    <name type="scientific">Mycolicibacterium gilvum (strain DSM 45189 / LMG 24558 / Spyr1)</name>
    <name type="common">Mycobacterium gilvum</name>
    <dbReference type="NCBI Taxonomy" id="278137"/>
    <lineage>
        <taxon>Bacteria</taxon>
        <taxon>Bacillati</taxon>
        <taxon>Actinomycetota</taxon>
        <taxon>Actinomycetes</taxon>
        <taxon>Mycobacteriales</taxon>
        <taxon>Mycobacteriaceae</taxon>
        <taxon>Mycolicibacterium</taxon>
    </lineage>
</organism>
<dbReference type="AlphaFoldDB" id="E6TAV7"/>
<protein>
    <submittedName>
        <fullName evidence="3">Translation initiation factor IF-2, N-terminal region</fullName>
    </submittedName>
</protein>
<dbReference type="InterPro" id="IPR006847">
    <property type="entry name" value="IF2_N"/>
</dbReference>
<dbReference type="HOGENOM" id="CLU_383475_0_0_11"/>
<evidence type="ECO:0000256" key="1">
    <source>
        <dbReference type="SAM" id="MobiDB-lite"/>
    </source>
</evidence>
<dbReference type="Pfam" id="PF04760">
    <property type="entry name" value="IF2_N"/>
    <property type="match status" value="1"/>
</dbReference>
<dbReference type="KEGG" id="msp:Mspyr1_52840"/>
<keyword evidence="4" id="KW-1185">Reference proteome</keyword>
<feature type="region of interest" description="Disordered" evidence="1">
    <location>
        <begin position="51"/>
        <end position="108"/>
    </location>
</feature>
<feature type="compositionally biased region" description="Basic and acidic residues" evidence="1">
    <location>
        <begin position="173"/>
        <end position="182"/>
    </location>
</feature>
<feature type="region of interest" description="Disordered" evidence="1">
    <location>
        <begin position="198"/>
        <end position="218"/>
    </location>
</feature>
<feature type="region of interest" description="Disordered" evidence="1">
    <location>
        <begin position="270"/>
        <end position="303"/>
    </location>
</feature>
<dbReference type="GO" id="GO:0003743">
    <property type="term" value="F:translation initiation factor activity"/>
    <property type="evidence" value="ECO:0007669"/>
    <property type="project" value="UniProtKB-KW"/>
</dbReference>
<evidence type="ECO:0000313" key="3">
    <source>
        <dbReference type="EMBL" id="ADU01809.1"/>
    </source>
</evidence>
<gene>
    <name evidence="3" type="ordered locus">Mspyr1_52840</name>
</gene>
<dbReference type="EMBL" id="CP002385">
    <property type="protein sequence ID" value="ADU01809.1"/>
    <property type="molecule type" value="Genomic_DNA"/>
</dbReference>
<feature type="domain" description="Translation initiation factor IF-2 N-terminal" evidence="2">
    <location>
        <begin position="4"/>
        <end position="53"/>
    </location>
</feature>
<keyword evidence="3" id="KW-0396">Initiation factor</keyword>
<proteinExistence type="predicted"/>
<dbReference type="Gene3D" id="1.10.10.2480">
    <property type="match status" value="1"/>
</dbReference>
<dbReference type="Proteomes" id="UP000008916">
    <property type="component" value="Chromosome"/>
</dbReference>
<reference evidence="3 4" key="1">
    <citation type="journal article" date="2011" name="Stand. Genomic Sci.">
        <title>Complete genome sequence of Mycobacterium sp. strain (Spyr1) and reclassification to Mycobacterium gilvum Spyr1.</title>
        <authorList>
            <person name="Kallimanis A."/>
            <person name="Karabika E."/>
            <person name="Mavromatis K."/>
            <person name="Lapidus A."/>
            <person name="Labutti K.M."/>
            <person name="Liolios K."/>
            <person name="Ivanova N."/>
            <person name="Goodwin L."/>
            <person name="Woyke T."/>
            <person name="Velentzas A.D."/>
            <person name="Perisynakis A."/>
            <person name="Ouzounis C.C."/>
            <person name="Kyrpides N.C."/>
            <person name="Koukkou A.I."/>
            <person name="Drainas C."/>
        </authorList>
    </citation>
    <scope>NUCLEOTIDE SEQUENCE [LARGE SCALE GENOMIC DNA]</scope>
    <source>
        <strain evidence="4">DSM 45189 / LMG 24558 / Spyr1</strain>
    </source>
</reference>
<accession>E6TAV7</accession>
<sequence>MAGKARVHELAKELGVTSKEVLARLAANGNWVKSASSTVEAPVARRLREAYGVPHPAPRSASDKGRQRAAGSIPTPLDVASGKAQRQRTATATSPQPKPAGEKRQSSRLTSADALNIYRSYLLAVASENPSHAINDLFRECEARFGISRSALRQLVTSDKLRGLASGEARSTPPKDDAERTVRGTKPALATEVRRPMPQPTGAVQQNSGAAGVKSRPAPIRPADALDIARQYLLAEASENPRKAIEELSAGWKAKYGLSEARLRRIVARHKGRLAAQPNRRNAKSSTRNKEELKGQGAGGAGATKSSLLKEVAAIGRPRERVPNLPRLTATIDLEAVADIVAGKSERQADREAILTCLRQFAPNRSGEYSYLTWRYDAIRPTHNEPRLTTAHQDLIALAVVIDQERQLLDSLVRDHGSILTNPDLAEHGLEREFRRIVGTTQGTHSIDDRLRSTRAAIDFLRRSVILTIASTGNGQSLWDLLGRLQPLTREPVETSLRLEGARRRLSDQIGSVESLLSTNDAHLETFLRHSRASLAALQLKRYDFLRPFRDSAVGLRALAHRATPDLAFQVLPQGEQLRKFLGEVRASKRYSGYRVDEHRLTVLEDLQKHFGAHRCVWHRGSDSSDGIGIRYLVLAIKSDNGSGENAVAISPLAGRHATYVVRADCAEADWKTLFAYPKFEARLRGARKLLFTDNRGDTDQYGAMRDKIIKLLECHPREFR</sequence>
<evidence type="ECO:0000313" key="4">
    <source>
        <dbReference type="Proteomes" id="UP000008916"/>
    </source>
</evidence>
<evidence type="ECO:0000259" key="2">
    <source>
        <dbReference type="Pfam" id="PF04760"/>
    </source>
</evidence>
<feature type="region of interest" description="Disordered" evidence="1">
    <location>
        <begin position="164"/>
        <end position="183"/>
    </location>
</feature>